<dbReference type="SUPFAM" id="SSF49265">
    <property type="entry name" value="Fibronectin type III"/>
    <property type="match status" value="1"/>
</dbReference>
<protein>
    <recommendedName>
        <fullName evidence="3">Fibronectin type-III domain-containing protein</fullName>
    </recommendedName>
</protein>
<reference evidence="1 2" key="1">
    <citation type="submission" date="2018-03" db="EMBL/GenBank/DDBJ databases">
        <title>Genomic Encyclopedia of Archaeal and Bacterial Type Strains, Phase II (KMG-II): from individual species to whole genera.</title>
        <authorList>
            <person name="Goeker M."/>
        </authorList>
    </citation>
    <scope>NUCLEOTIDE SEQUENCE [LARGE SCALE GENOMIC DNA]</scope>
    <source>
        <strain evidence="1 2">DSM 45416</strain>
    </source>
</reference>
<dbReference type="Proteomes" id="UP000239210">
    <property type="component" value="Unassembled WGS sequence"/>
</dbReference>
<dbReference type="InterPro" id="IPR013783">
    <property type="entry name" value="Ig-like_fold"/>
</dbReference>
<dbReference type="OrthoDB" id="5183709at2"/>
<keyword evidence="2" id="KW-1185">Reference proteome</keyword>
<accession>A0A2T0TUD4</accession>
<dbReference type="AlphaFoldDB" id="A0A2T0TUD4"/>
<evidence type="ECO:0008006" key="3">
    <source>
        <dbReference type="Google" id="ProtNLM"/>
    </source>
</evidence>
<dbReference type="RefSeq" id="WP_106276936.1">
    <property type="nucleotide sequence ID" value="NZ_PVTG01000006.1"/>
</dbReference>
<dbReference type="GO" id="GO:0005975">
    <property type="term" value="P:carbohydrate metabolic process"/>
    <property type="evidence" value="ECO:0007669"/>
    <property type="project" value="UniProtKB-ARBA"/>
</dbReference>
<evidence type="ECO:0000313" key="1">
    <source>
        <dbReference type="EMBL" id="PRY49316.1"/>
    </source>
</evidence>
<comment type="caution">
    <text evidence="1">The sequence shown here is derived from an EMBL/GenBank/DDBJ whole genome shotgun (WGS) entry which is preliminary data.</text>
</comment>
<sequence>MTRSRRPRRLPRHALAAVVSALALLALTVLLPGASARFTAVTGNPAGAWATDGVAPPTGLTAVQTCTRTPITFRGAASSTSQSPLTLSPPATTQVGDVLVAQVSYYGASTISATGDWTLLFTDTSGGLVTSAVYHKVATGTDTATFTRPESSPGDMVGGILAYGGVDRSSPVAVSARVTSAGETATLPAVTTTVKDTMVVYLLAKRVAPFPTPGGLRERWKLSSDSEGVTAADESFVGPGTTPSRSTALAGSTTEYVAQTIALRPVPPVVEASLSWTASPSTWATGYRLERSSGGTVQSTRSITPVETTSATEGPLVNGTAYSFRLWAHRGTWTSSVVTAPLTPSC</sequence>
<organism evidence="1 2">
    <name type="scientific">Geodermatophilus tzadiensis</name>
    <dbReference type="NCBI Taxonomy" id="1137988"/>
    <lineage>
        <taxon>Bacteria</taxon>
        <taxon>Bacillati</taxon>
        <taxon>Actinomycetota</taxon>
        <taxon>Actinomycetes</taxon>
        <taxon>Geodermatophilales</taxon>
        <taxon>Geodermatophilaceae</taxon>
        <taxon>Geodermatophilus</taxon>
    </lineage>
</organism>
<proteinExistence type="predicted"/>
<dbReference type="Gene3D" id="2.60.40.10">
    <property type="entry name" value="Immunoglobulins"/>
    <property type="match status" value="1"/>
</dbReference>
<dbReference type="InterPro" id="IPR036116">
    <property type="entry name" value="FN3_sf"/>
</dbReference>
<evidence type="ECO:0000313" key="2">
    <source>
        <dbReference type="Proteomes" id="UP000239210"/>
    </source>
</evidence>
<dbReference type="EMBL" id="PVTG01000006">
    <property type="protein sequence ID" value="PRY49316.1"/>
    <property type="molecule type" value="Genomic_DNA"/>
</dbReference>
<name>A0A2T0TUD4_9ACTN</name>
<gene>
    <name evidence="1" type="ORF">LY71_10692</name>
</gene>